<dbReference type="InterPro" id="IPR001702">
    <property type="entry name" value="Porin_Gram-ve"/>
</dbReference>
<evidence type="ECO:0000256" key="5">
    <source>
        <dbReference type="SAM" id="SignalP"/>
    </source>
</evidence>
<keyword evidence="3 5" id="KW-0732">Signal</keyword>
<dbReference type="Gene3D" id="2.40.160.10">
    <property type="entry name" value="Porin"/>
    <property type="match status" value="1"/>
</dbReference>
<dbReference type="PANTHER" id="PTHR34501:SF2">
    <property type="entry name" value="OUTER MEMBRANE PORIN F-RELATED"/>
    <property type="match status" value="1"/>
</dbReference>
<dbReference type="InterPro" id="IPR001897">
    <property type="entry name" value="Porin_gammaproteobac"/>
</dbReference>
<dbReference type="GO" id="GO:0015288">
    <property type="term" value="F:porin activity"/>
    <property type="evidence" value="ECO:0007669"/>
    <property type="project" value="InterPro"/>
</dbReference>
<protein>
    <submittedName>
        <fullName evidence="6">Porin ompk36</fullName>
    </submittedName>
</protein>
<feature type="signal peptide" evidence="5">
    <location>
        <begin position="1"/>
        <end position="22"/>
    </location>
</feature>
<dbReference type="InterPro" id="IPR023614">
    <property type="entry name" value="Porin_dom_sf"/>
</dbReference>
<dbReference type="Proteomes" id="UP000249005">
    <property type="component" value="Chromosome 1"/>
</dbReference>
<dbReference type="InterPro" id="IPR050298">
    <property type="entry name" value="Gram-neg_bact_OMP"/>
</dbReference>
<evidence type="ECO:0000313" key="7">
    <source>
        <dbReference type="Proteomes" id="UP000249005"/>
    </source>
</evidence>
<gene>
    <name evidence="6" type="primary">ompC_2</name>
    <name evidence="6" type="ORF">NCTC12151_02279</name>
</gene>
<feature type="chain" id="PRO_5015867872" evidence="5">
    <location>
        <begin position="23"/>
        <end position="363"/>
    </location>
</feature>
<dbReference type="Pfam" id="PF00267">
    <property type="entry name" value="Porin_1"/>
    <property type="match status" value="1"/>
</dbReference>
<evidence type="ECO:0000256" key="4">
    <source>
        <dbReference type="ARBA" id="ARBA00023136"/>
    </source>
</evidence>
<dbReference type="KEGG" id="lri:NCTC12151_02279"/>
<keyword evidence="4" id="KW-0472">Membrane</keyword>
<proteinExistence type="inferred from homology"/>
<reference evidence="6 7" key="1">
    <citation type="submission" date="2018-06" db="EMBL/GenBank/DDBJ databases">
        <authorList>
            <consortium name="Pathogen Informatics"/>
            <person name="Doyle S."/>
        </authorList>
    </citation>
    <scope>NUCLEOTIDE SEQUENCE [LARGE SCALE GENOMIC DNA]</scope>
    <source>
        <strain evidence="6 7">NCTC12151</strain>
    </source>
</reference>
<evidence type="ECO:0000313" key="6">
    <source>
        <dbReference type="EMBL" id="SQI41701.1"/>
    </source>
</evidence>
<dbReference type="AlphaFoldDB" id="A0A2X4USA2"/>
<dbReference type="PRINTS" id="PR00183">
    <property type="entry name" value="ECOLIPORIN"/>
</dbReference>
<dbReference type="PRINTS" id="PR00182">
    <property type="entry name" value="ECOLNEIPORIN"/>
</dbReference>
<accession>A0A2X4USA2</accession>
<dbReference type="InterPro" id="IPR033900">
    <property type="entry name" value="Gram_neg_porin_domain"/>
</dbReference>
<dbReference type="GO" id="GO:0034220">
    <property type="term" value="P:monoatomic ion transmembrane transport"/>
    <property type="evidence" value="ECO:0007669"/>
    <property type="project" value="InterPro"/>
</dbReference>
<dbReference type="SUPFAM" id="SSF56935">
    <property type="entry name" value="Porins"/>
    <property type="match status" value="1"/>
</dbReference>
<dbReference type="GO" id="GO:0009279">
    <property type="term" value="C:cell outer membrane"/>
    <property type="evidence" value="ECO:0007669"/>
    <property type="project" value="UniProtKB-SubCell"/>
</dbReference>
<comment type="similarity">
    <text evidence="2">Belongs to the Gram-negative porin family.</text>
</comment>
<organism evidence="6 7">
    <name type="scientific">Leminorella richardii</name>
    <dbReference type="NCBI Taxonomy" id="158841"/>
    <lineage>
        <taxon>Bacteria</taxon>
        <taxon>Pseudomonadati</taxon>
        <taxon>Pseudomonadota</taxon>
        <taxon>Gammaproteobacteria</taxon>
        <taxon>Enterobacterales</taxon>
        <taxon>Budviciaceae</taxon>
        <taxon>Leminorella</taxon>
    </lineage>
</organism>
<dbReference type="EMBL" id="LS483470">
    <property type="protein sequence ID" value="SQI41701.1"/>
    <property type="molecule type" value="Genomic_DNA"/>
</dbReference>
<keyword evidence="7" id="KW-1185">Reference proteome</keyword>
<name>A0A2X4USA2_9GAMM</name>
<dbReference type="RefSeq" id="WP_111740748.1">
    <property type="nucleotide sequence ID" value="NZ_LR698987.1"/>
</dbReference>
<dbReference type="OrthoDB" id="7055111at2"/>
<sequence length="363" mass="39674">MKNYKLLAGLLPAMMVAGAVNAAEVYNKDGNKLDVSGQIEGNHYFSSDKGEDGDNSFVRFGIMGETQVNEQITGYGFYQAELTASSAENSGDNGSTTRYAYAGIKIGDAGSLDYGRNNGILYDIGGWTDVLPEFGGDSYQQTDVFMTQRAGGLATYRNKNFFGMVEGLDFAVQYQGRNDAGDRNGTDRNGDGWGMSTTYDLGMGLSFGVAYASSDRTDAQSADGRGDRANAVSTGFKYDDNNIYLAAIYAQTYNMNLYGSDDEVANKTQNIELVAQYQFESGLQPSLAWVYSKGKDLQHDIGTKTYNSEELANYIDVGANYYFNKNMAAKIDYKINMLDDNTFTKNAGISTDDIVSVAFVYQF</sequence>
<evidence type="ECO:0000256" key="3">
    <source>
        <dbReference type="ARBA" id="ARBA00022729"/>
    </source>
</evidence>
<evidence type="ECO:0000256" key="1">
    <source>
        <dbReference type="ARBA" id="ARBA00004571"/>
    </source>
</evidence>
<evidence type="ECO:0000256" key="2">
    <source>
        <dbReference type="ARBA" id="ARBA00007539"/>
    </source>
</evidence>
<dbReference type="CDD" id="cd00342">
    <property type="entry name" value="gram_neg_porins"/>
    <property type="match status" value="1"/>
</dbReference>
<dbReference type="PANTHER" id="PTHR34501">
    <property type="entry name" value="PROTEIN YDDL-RELATED"/>
    <property type="match status" value="1"/>
</dbReference>
<comment type="subcellular location">
    <subcellularLocation>
        <location evidence="1">Cell outer membrane</location>
        <topology evidence="1">Multi-pass membrane protein</topology>
    </subcellularLocation>
</comment>